<keyword evidence="5" id="KW-0378">Hydrolase</keyword>
<sequence>MKASRQIGKVTYARAIVLWGIVSLVPMIPFTLPLFQLSLSDSPRAYLIWIPFLAIAWSAWNLTTKPLPTEGANRLEGAGIGVFLSLVVLAGLIFGKSALPDWFFRYDIGLLCWPVWSLAMFWLVFGRKASRRAVLPLFYMLLGWPPIYEGIIALVNPVLAAIALKVMGDFGRMVSWMTIPKTEDVFDVLTGQGIVHISVTSACSGSDTILAILVIFPLMLVLFQLTLLKKVLLVIAGCVLAFVFNLLRIIAIISALHAFGYHFAMDILHPVLGTVLFIIIIGLLLAYGGRHVTTVSPSFRVQLERGLAPSALSLVFAVVLAAGLVPMYFWRSGSELRPVTLNTTQLVELTRGLGQGAATVEHAGAQAGTVKATFISLKTGHATEEGVELSLSDSLAQAPFYQTAPEELMSPTGKKVKVQHAKLLARSLSHGIEEKTYLIDYADSHAPERSIQYLDTVCTFIGVYNFERVYLTSQWTIAVSGATGGTGASRATGATGVSAAADASISSQTLLQSQSAARAFVRRFIANAKTQGLASS</sequence>
<feature type="transmembrane region" description="Helical" evidence="8">
    <location>
        <begin position="12"/>
        <end position="32"/>
    </location>
</feature>
<feature type="transmembrane region" description="Helical" evidence="8">
    <location>
        <begin position="106"/>
        <end position="125"/>
    </location>
</feature>
<dbReference type="KEGG" id="afx:JZ786_00350"/>
<feature type="transmembrane region" description="Helical" evidence="8">
    <location>
        <begin position="307"/>
        <end position="330"/>
    </location>
</feature>
<feature type="transmembrane region" description="Helical" evidence="8">
    <location>
        <begin position="208"/>
        <end position="225"/>
    </location>
</feature>
<evidence type="ECO:0000256" key="8">
    <source>
        <dbReference type="SAM" id="Phobius"/>
    </source>
</evidence>
<dbReference type="GO" id="GO:0006508">
    <property type="term" value="P:proteolysis"/>
    <property type="evidence" value="ECO:0007669"/>
    <property type="project" value="UniProtKB-KW"/>
</dbReference>
<evidence type="ECO:0000256" key="6">
    <source>
        <dbReference type="ARBA" id="ARBA00022989"/>
    </source>
</evidence>
<evidence type="ECO:0000256" key="2">
    <source>
        <dbReference type="ARBA" id="ARBA00022475"/>
    </source>
</evidence>
<feature type="transmembrane region" description="Helical" evidence="8">
    <location>
        <begin position="44"/>
        <end position="63"/>
    </location>
</feature>
<dbReference type="Pfam" id="PF09721">
    <property type="entry name" value="Exosortase_EpsH"/>
    <property type="match status" value="1"/>
</dbReference>
<accession>A0A9X7VZ65</accession>
<evidence type="ECO:0000256" key="7">
    <source>
        <dbReference type="ARBA" id="ARBA00023136"/>
    </source>
</evidence>
<evidence type="ECO:0000256" key="3">
    <source>
        <dbReference type="ARBA" id="ARBA00022670"/>
    </source>
</evidence>
<dbReference type="GO" id="GO:0005886">
    <property type="term" value="C:plasma membrane"/>
    <property type="evidence" value="ECO:0007669"/>
    <property type="project" value="UniProtKB-SubCell"/>
</dbReference>
<dbReference type="InterPro" id="IPR019127">
    <property type="entry name" value="Exosortase"/>
</dbReference>
<comment type="subcellular location">
    <subcellularLocation>
        <location evidence="1">Cell membrane</location>
        <topology evidence="1">Multi-pass membrane protein</topology>
    </subcellularLocation>
</comment>
<protein>
    <submittedName>
        <fullName evidence="9">Exosortase/archaeosortase family protein</fullName>
    </submittedName>
</protein>
<dbReference type="NCBIfam" id="TIGR04178">
    <property type="entry name" value="exo_archaeo"/>
    <property type="match status" value="1"/>
</dbReference>
<evidence type="ECO:0000256" key="1">
    <source>
        <dbReference type="ARBA" id="ARBA00004651"/>
    </source>
</evidence>
<organism evidence="9 10">
    <name type="scientific">Alicyclobacillus mengziensis</name>
    <dbReference type="NCBI Taxonomy" id="2931921"/>
    <lineage>
        <taxon>Bacteria</taxon>
        <taxon>Bacillati</taxon>
        <taxon>Bacillota</taxon>
        <taxon>Bacilli</taxon>
        <taxon>Bacillales</taxon>
        <taxon>Alicyclobacillaceae</taxon>
        <taxon>Alicyclobacillus</taxon>
    </lineage>
</organism>
<dbReference type="GO" id="GO:0008233">
    <property type="term" value="F:peptidase activity"/>
    <property type="evidence" value="ECO:0007669"/>
    <property type="project" value="UniProtKB-KW"/>
</dbReference>
<keyword evidence="7 8" id="KW-0472">Membrane</keyword>
<keyword evidence="3" id="KW-0645">Protease</keyword>
<keyword evidence="10" id="KW-1185">Reference proteome</keyword>
<proteinExistence type="predicted"/>
<name>A0A9X7VZ65_9BACL</name>
<evidence type="ECO:0000256" key="5">
    <source>
        <dbReference type="ARBA" id="ARBA00022801"/>
    </source>
</evidence>
<feature type="transmembrane region" description="Helical" evidence="8">
    <location>
        <begin position="75"/>
        <end position="94"/>
    </location>
</feature>
<evidence type="ECO:0000256" key="4">
    <source>
        <dbReference type="ARBA" id="ARBA00022692"/>
    </source>
</evidence>
<dbReference type="Proteomes" id="UP000663505">
    <property type="component" value="Chromosome"/>
</dbReference>
<keyword evidence="4 8" id="KW-0812">Transmembrane</keyword>
<evidence type="ECO:0000313" key="10">
    <source>
        <dbReference type="Proteomes" id="UP000663505"/>
    </source>
</evidence>
<evidence type="ECO:0000313" key="9">
    <source>
        <dbReference type="EMBL" id="QSO47557.1"/>
    </source>
</evidence>
<dbReference type="RefSeq" id="WP_206656901.1">
    <property type="nucleotide sequence ID" value="NZ_CP071182.1"/>
</dbReference>
<feature type="transmembrane region" description="Helical" evidence="8">
    <location>
        <begin position="137"/>
        <end position="164"/>
    </location>
</feature>
<gene>
    <name evidence="9" type="ORF">JZ786_00350</name>
</gene>
<dbReference type="InterPro" id="IPR026392">
    <property type="entry name" value="Exo/Archaeosortase_dom"/>
</dbReference>
<reference evidence="9 10" key="1">
    <citation type="submission" date="2021-02" db="EMBL/GenBank/DDBJ databases">
        <title>Alicyclobacillus curvatus sp. nov. and Alicyclobacillus mengziensis sp. nov., two acidophilic bacteria isolated from acid mine drainage.</title>
        <authorList>
            <person name="Huang Y."/>
        </authorList>
    </citation>
    <scope>NUCLEOTIDE SEQUENCE [LARGE SCALE GENOMIC DNA]</scope>
    <source>
        <strain evidence="9 10">S30H14</strain>
    </source>
</reference>
<keyword evidence="2" id="KW-1003">Cell membrane</keyword>
<keyword evidence="6 8" id="KW-1133">Transmembrane helix</keyword>
<feature type="transmembrane region" description="Helical" evidence="8">
    <location>
        <begin position="267"/>
        <end position="287"/>
    </location>
</feature>
<feature type="transmembrane region" description="Helical" evidence="8">
    <location>
        <begin position="232"/>
        <end position="261"/>
    </location>
</feature>
<dbReference type="AlphaFoldDB" id="A0A9X7VZ65"/>
<dbReference type="EMBL" id="CP071182">
    <property type="protein sequence ID" value="QSO47557.1"/>
    <property type="molecule type" value="Genomic_DNA"/>
</dbReference>